<dbReference type="AlphaFoldDB" id="A0A364VA81"/>
<evidence type="ECO:0000313" key="2">
    <source>
        <dbReference type="EMBL" id="RAV31680.1"/>
    </source>
</evidence>
<keyword evidence="3" id="KW-0547">Nucleotide-binding</keyword>
<dbReference type="RefSeq" id="WP_112770015.1">
    <property type="nucleotide sequence ID" value="NZ_CP063191.1"/>
</dbReference>
<keyword evidence="3" id="KW-0067">ATP-binding</keyword>
<keyword evidence="3" id="KW-0378">Hydrolase</keyword>
<feature type="transmembrane region" description="Helical" evidence="1">
    <location>
        <begin position="6"/>
        <end position="25"/>
    </location>
</feature>
<dbReference type="GO" id="GO:0004386">
    <property type="term" value="F:helicase activity"/>
    <property type="evidence" value="ECO:0007669"/>
    <property type="project" value="UniProtKB-KW"/>
</dbReference>
<dbReference type="Proteomes" id="UP000251577">
    <property type="component" value="Unassembled WGS sequence"/>
</dbReference>
<evidence type="ECO:0000313" key="4">
    <source>
        <dbReference type="Proteomes" id="UP000251047"/>
    </source>
</evidence>
<evidence type="ECO:0000313" key="3">
    <source>
        <dbReference type="EMBL" id="RAV33476.1"/>
    </source>
</evidence>
<keyword evidence="1" id="KW-0812">Transmembrane</keyword>
<reference evidence="4 5" key="1">
    <citation type="journal article" date="2018" name="Syst. Appl. Microbiol.">
        <title>Corynebacterium heidelbergense sp. nov., isolated from the preen glands of Egyptian geese (Alopochen aegyptiacus).</title>
        <authorList>
            <person name="Braun M.S."/>
            <person name="Wang E."/>
            <person name="Zimmermann S."/>
            <person name="Wink M."/>
        </authorList>
    </citation>
    <scope>NUCLEOTIDE SEQUENCE [LARGE SCALE GENOMIC DNA]</scope>
    <source>
        <strain evidence="2 5">647</strain>
        <strain evidence="3 4">DSM 104638</strain>
    </source>
</reference>
<keyword evidence="1" id="KW-1133">Transmembrane helix</keyword>
<gene>
    <name evidence="3" type="ORF">CWC39_08275</name>
    <name evidence="2" type="ORF">DLJ54_07095</name>
</gene>
<dbReference type="Proteomes" id="UP000251047">
    <property type="component" value="Unassembled WGS sequence"/>
</dbReference>
<evidence type="ECO:0000313" key="5">
    <source>
        <dbReference type="Proteomes" id="UP000251577"/>
    </source>
</evidence>
<keyword evidence="3" id="KW-0347">Helicase</keyword>
<name>A0A364VA81_9CORY</name>
<dbReference type="EMBL" id="QHCV01000067">
    <property type="protein sequence ID" value="RAV31680.1"/>
    <property type="molecule type" value="Genomic_DNA"/>
</dbReference>
<dbReference type="NCBIfam" id="TIGR03816">
    <property type="entry name" value="tadE_like_DECH"/>
    <property type="match status" value="1"/>
</dbReference>
<keyword evidence="5" id="KW-1185">Reference proteome</keyword>
<protein>
    <submittedName>
        <fullName evidence="3">Helicase</fullName>
    </submittedName>
</protein>
<comment type="caution">
    <text evidence="3">The sequence shown here is derived from an EMBL/GenBank/DDBJ whole genome shotgun (WGS) entry which is preliminary data.</text>
</comment>
<proteinExistence type="predicted"/>
<dbReference type="InterPro" id="IPR021202">
    <property type="entry name" value="Rv3654c-like"/>
</dbReference>
<organism evidence="3 4">
    <name type="scientific">Corynebacterium heidelbergense</name>
    <dbReference type="NCBI Taxonomy" id="2055947"/>
    <lineage>
        <taxon>Bacteria</taxon>
        <taxon>Bacillati</taxon>
        <taxon>Actinomycetota</taxon>
        <taxon>Actinomycetes</taxon>
        <taxon>Mycobacteriales</taxon>
        <taxon>Corynebacteriaceae</taxon>
        <taxon>Corynebacterium</taxon>
    </lineage>
</organism>
<keyword evidence="1" id="KW-0472">Membrane</keyword>
<accession>A0A364VA81</accession>
<dbReference type="EMBL" id="PHQP01000070">
    <property type="protein sequence ID" value="RAV33476.1"/>
    <property type="molecule type" value="Genomic_DNA"/>
</dbReference>
<sequence>MSTVTGAWSILGVIALTLVLVGGVVKINDHHTATAAADAAALSGAASLLAGDPEACGIAAHIAERNGGHTTSCRIEGEVIRVEVQVRTQRAAAAAGPA</sequence>
<evidence type="ECO:0000256" key="1">
    <source>
        <dbReference type="SAM" id="Phobius"/>
    </source>
</evidence>